<reference evidence="5 6" key="1">
    <citation type="submission" date="2016-10" db="EMBL/GenBank/DDBJ databases">
        <title>Paenibacillus species isolates.</title>
        <authorList>
            <person name="Beno S.M."/>
        </authorList>
    </citation>
    <scope>NUCLEOTIDE SEQUENCE [LARGE SCALE GENOMIC DNA]</scope>
    <source>
        <strain evidence="5 6">FSL H7-0918</strain>
    </source>
</reference>
<evidence type="ECO:0000256" key="1">
    <source>
        <dbReference type="ARBA" id="ARBA00022801"/>
    </source>
</evidence>
<feature type="domain" description="Nudix hydrolase" evidence="3">
    <location>
        <begin position="6"/>
        <end position="146"/>
    </location>
</feature>
<evidence type="ECO:0000313" key="4">
    <source>
        <dbReference type="EMBL" id="AWV33238.1"/>
    </source>
</evidence>
<protein>
    <recommendedName>
        <fullName evidence="3">Nudix hydrolase domain-containing protein</fullName>
    </recommendedName>
</protein>
<evidence type="ECO:0000313" key="5">
    <source>
        <dbReference type="EMBL" id="OME18370.1"/>
    </source>
</evidence>
<reference evidence="4 7" key="2">
    <citation type="submission" date="2017-06" db="EMBL/GenBank/DDBJ databases">
        <title>Complete genome sequence of Paenibacillus odorifer CBA7130.</title>
        <authorList>
            <person name="Nam Y.-D."/>
            <person name="Kang J."/>
            <person name="Chung W.-H."/>
        </authorList>
    </citation>
    <scope>NUCLEOTIDE SEQUENCE [LARGE SCALE GENOMIC DNA]</scope>
    <source>
        <strain evidence="4 7">CBA7130</strain>
    </source>
</reference>
<dbReference type="PROSITE" id="PS51462">
    <property type="entry name" value="NUDIX"/>
    <property type="match status" value="1"/>
</dbReference>
<evidence type="ECO:0000259" key="3">
    <source>
        <dbReference type="PROSITE" id="PS51462"/>
    </source>
</evidence>
<organism evidence="5 6">
    <name type="scientific">Paenibacillus odorifer</name>
    <dbReference type="NCBI Taxonomy" id="189426"/>
    <lineage>
        <taxon>Bacteria</taxon>
        <taxon>Bacillati</taxon>
        <taxon>Bacillota</taxon>
        <taxon>Bacilli</taxon>
        <taxon>Bacillales</taxon>
        <taxon>Paenibacillaceae</taxon>
        <taxon>Paenibacillus</taxon>
    </lineage>
</organism>
<name>A0A1R0Z2H1_9BACL</name>
<dbReference type="OrthoDB" id="9810648at2"/>
<comment type="similarity">
    <text evidence="2">Belongs to the Nudix hydrolase family.</text>
</comment>
<keyword evidence="1 2" id="KW-0378">Hydrolase</keyword>
<evidence type="ECO:0000313" key="7">
    <source>
        <dbReference type="Proteomes" id="UP000249163"/>
    </source>
</evidence>
<dbReference type="EMBL" id="MPTO01000015">
    <property type="protein sequence ID" value="OME18370.1"/>
    <property type="molecule type" value="Genomic_DNA"/>
</dbReference>
<dbReference type="PRINTS" id="PR00502">
    <property type="entry name" value="NUDIXFAMILY"/>
</dbReference>
<dbReference type="InterPro" id="IPR015797">
    <property type="entry name" value="NUDIX_hydrolase-like_dom_sf"/>
</dbReference>
<sequence length="154" mass="18232">MKVGKSIRKKVYGFILQDNEVGEKTLLVYLNVPEVPFRLVGGNVDAGETEEKALFREIQEESGLKQFKLVKKIGTQYYYKDFIDANVERHDYLLIPETRLPEKWSFTGEGEGEDCGTIFNYQWINQDEIYLLDKEFREYMTEDYMQELFSKVKR</sequence>
<evidence type="ECO:0000313" key="6">
    <source>
        <dbReference type="Proteomes" id="UP000187323"/>
    </source>
</evidence>
<gene>
    <name evidence="5" type="ORF">BSK47_17245</name>
    <name evidence="4" type="ORF">CD191_11760</name>
</gene>
<dbReference type="InterPro" id="IPR000086">
    <property type="entry name" value="NUDIX_hydrolase_dom"/>
</dbReference>
<dbReference type="Gene3D" id="3.90.79.10">
    <property type="entry name" value="Nucleoside Triphosphate Pyrophosphohydrolase"/>
    <property type="match status" value="1"/>
</dbReference>
<dbReference type="RefSeq" id="WP_076136066.1">
    <property type="nucleotide sequence ID" value="NZ_CP021965.1"/>
</dbReference>
<dbReference type="Pfam" id="PF00293">
    <property type="entry name" value="NUDIX"/>
    <property type="match status" value="1"/>
</dbReference>
<dbReference type="Proteomes" id="UP000187323">
    <property type="component" value="Unassembled WGS sequence"/>
</dbReference>
<dbReference type="EMBL" id="CP021965">
    <property type="protein sequence ID" value="AWV33238.1"/>
    <property type="molecule type" value="Genomic_DNA"/>
</dbReference>
<dbReference type="GO" id="GO:0016787">
    <property type="term" value="F:hydrolase activity"/>
    <property type="evidence" value="ECO:0007669"/>
    <property type="project" value="UniProtKB-KW"/>
</dbReference>
<dbReference type="Proteomes" id="UP000249163">
    <property type="component" value="Chromosome"/>
</dbReference>
<dbReference type="InterPro" id="IPR020476">
    <property type="entry name" value="Nudix_hydrolase"/>
</dbReference>
<dbReference type="AlphaFoldDB" id="A0A1R0Z2H1"/>
<dbReference type="PROSITE" id="PS00893">
    <property type="entry name" value="NUDIX_BOX"/>
    <property type="match status" value="1"/>
</dbReference>
<accession>A0A1R0Z2H1</accession>
<evidence type="ECO:0000256" key="2">
    <source>
        <dbReference type="RuleBase" id="RU003476"/>
    </source>
</evidence>
<proteinExistence type="inferred from homology"/>
<dbReference type="SUPFAM" id="SSF55811">
    <property type="entry name" value="Nudix"/>
    <property type="match status" value="1"/>
</dbReference>
<dbReference type="InterPro" id="IPR020084">
    <property type="entry name" value="NUDIX_hydrolase_CS"/>
</dbReference>